<comment type="caution">
    <text evidence="3">The sequence shown here is derived from an EMBL/GenBank/DDBJ whole genome shotgun (WGS) entry which is preliminary data.</text>
</comment>
<dbReference type="Pfam" id="PF02585">
    <property type="entry name" value="PIG-L"/>
    <property type="match status" value="1"/>
</dbReference>
<comment type="catalytic activity">
    <reaction evidence="2">
        <text>(S)-malyl N-acetyl-alpha-D-glucosaminide + H2O = (S)-malyl alpha-D-glucosaminide + acetate</text>
        <dbReference type="Rhea" id="RHEA:33411"/>
        <dbReference type="ChEBI" id="CHEBI:15377"/>
        <dbReference type="ChEBI" id="CHEBI:30089"/>
        <dbReference type="ChEBI" id="CHEBI:64870"/>
        <dbReference type="ChEBI" id="CHEBI:64871"/>
    </reaction>
</comment>
<dbReference type="Gene3D" id="3.40.50.10320">
    <property type="entry name" value="LmbE-like"/>
    <property type="match status" value="1"/>
</dbReference>
<dbReference type="RefSeq" id="WP_370875661.1">
    <property type="nucleotide sequence ID" value="NZ_JAUSTT010000010.1"/>
</dbReference>
<evidence type="ECO:0000256" key="2">
    <source>
        <dbReference type="ARBA" id="ARBA00024609"/>
    </source>
</evidence>
<reference evidence="3 4" key="1">
    <citation type="submission" date="2023-07" db="EMBL/GenBank/DDBJ databases">
        <title>Genomic Encyclopedia of Type Strains, Phase IV (KMG-IV): sequencing the most valuable type-strain genomes for metagenomic binning, comparative biology and taxonomic classification.</title>
        <authorList>
            <person name="Goeker M."/>
        </authorList>
    </citation>
    <scope>NUCLEOTIDE SEQUENCE [LARGE SCALE GENOMIC DNA]</scope>
    <source>
        <strain evidence="3 4">DSM 23837</strain>
    </source>
</reference>
<organism evidence="3 4">
    <name type="scientific">Bacillus chungangensis</name>
    <dbReference type="NCBI Taxonomy" id="587633"/>
    <lineage>
        <taxon>Bacteria</taxon>
        <taxon>Bacillati</taxon>
        <taxon>Bacillota</taxon>
        <taxon>Bacilli</taxon>
        <taxon>Bacillales</taxon>
        <taxon>Bacillaceae</taxon>
        <taxon>Bacillus</taxon>
    </lineage>
</organism>
<dbReference type="InterPro" id="IPR023842">
    <property type="entry name" value="Bacillithiol_biosynth_BshB1"/>
</dbReference>
<evidence type="ECO:0000313" key="4">
    <source>
        <dbReference type="Proteomes" id="UP001223586"/>
    </source>
</evidence>
<name>A0ABT9WST4_9BACI</name>
<dbReference type="PANTHER" id="PTHR12993:SF30">
    <property type="entry name" value="N-ACETYL-ALPHA-D-GLUCOSAMINYL L-MALATE DEACETYLASE 1"/>
    <property type="match status" value="1"/>
</dbReference>
<sequence>MKSARILAIGAHADDVEIGMGGSISKWTDEGATVIICDLTEAELSSNGTVQQRKKEAKKAAAILGVKERISLSIPDRGLYLQESFIKEVTAVIRTYQPQIVFAPYHLDRHPDHGNCSRLVEEAFFNAGIRHYQTEGALDAFKPERLFYYMINGFHQPDFVIDITAYMEKKIAGLHAYESQFTIGEHGVTTPLTDGYIEAVSARERLFGKEVGVRYAEGFKTKKPLLLRNLIGEST</sequence>
<proteinExistence type="predicted"/>
<gene>
    <name evidence="3" type="ORF">J2S08_002015</name>
</gene>
<protein>
    <submittedName>
        <fullName evidence="3">Bacillithiol biosynthesis deacetylase BshB1</fullName>
    </submittedName>
</protein>
<dbReference type="PANTHER" id="PTHR12993">
    <property type="entry name" value="N-ACETYLGLUCOSAMINYL-PHOSPHATIDYLINOSITOL DE-N-ACETYLASE-RELATED"/>
    <property type="match status" value="1"/>
</dbReference>
<dbReference type="NCBIfam" id="TIGR04001">
    <property type="entry name" value="thiol_BshB1"/>
    <property type="match status" value="1"/>
</dbReference>
<dbReference type="InterPro" id="IPR003737">
    <property type="entry name" value="GlcNAc_PI_deacetylase-related"/>
</dbReference>
<evidence type="ECO:0000313" key="3">
    <source>
        <dbReference type="EMBL" id="MDQ0176179.1"/>
    </source>
</evidence>
<comment type="cofactor">
    <cofactor evidence="1">
        <name>Zn(2+)</name>
        <dbReference type="ChEBI" id="CHEBI:29105"/>
    </cofactor>
</comment>
<dbReference type="Proteomes" id="UP001223586">
    <property type="component" value="Unassembled WGS sequence"/>
</dbReference>
<keyword evidence="4" id="KW-1185">Reference proteome</keyword>
<accession>A0ABT9WST4</accession>
<evidence type="ECO:0000256" key="1">
    <source>
        <dbReference type="ARBA" id="ARBA00001947"/>
    </source>
</evidence>
<dbReference type="SUPFAM" id="SSF102588">
    <property type="entry name" value="LmbE-like"/>
    <property type="match status" value="1"/>
</dbReference>
<dbReference type="InterPro" id="IPR024078">
    <property type="entry name" value="LmbE-like_dom_sf"/>
</dbReference>
<dbReference type="EMBL" id="JAUSTT010000010">
    <property type="protein sequence ID" value="MDQ0176179.1"/>
    <property type="molecule type" value="Genomic_DNA"/>
</dbReference>